<evidence type="ECO:0000313" key="1">
    <source>
        <dbReference type="EMBL" id="KDE63607.1"/>
    </source>
</evidence>
<dbReference type="Pfam" id="PF13958">
    <property type="entry name" value="ToxN_toxin"/>
    <property type="match status" value="1"/>
</dbReference>
<name>A0AB73BWN4_9FUSO</name>
<reference evidence="1 2" key="1">
    <citation type="submission" date="2014-01" db="EMBL/GenBank/DDBJ databases">
        <title>Comparative genomics of Fusobacterium necrophorum wild isolates.</title>
        <authorList>
            <person name="Kittichotirat W."/>
            <person name="Bumgarner R.E."/>
            <person name="Lawrence P."/>
        </authorList>
    </citation>
    <scope>NUCLEOTIDE SEQUENCE [LARGE SCALE GENOMIC DNA]</scope>
    <source>
        <strain evidence="1 2">BL</strain>
    </source>
</reference>
<dbReference type="Proteomes" id="UP000027473">
    <property type="component" value="Unassembled WGS sequence"/>
</dbReference>
<dbReference type="GO" id="GO:0004521">
    <property type="term" value="F:RNA endonuclease activity"/>
    <property type="evidence" value="ECO:0007669"/>
    <property type="project" value="InterPro"/>
</dbReference>
<dbReference type="AlphaFoldDB" id="A0AB73BWN4"/>
<organism evidence="1 2">
    <name type="scientific">Fusobacterium necrophorum BL</name>
    <dbReference type="NCBI Taxonomy" id="1441732"/>
    <lineage>
        <taxon>Bacteria</taxon>
        <taxon>Fusobacteriati</taxon>
        <taxon>Fusobacteriota</taxon>
        <taxon>Fusobacteriia</taxon>
        <taxon>Fusobacteriales</taxon>
        <taxon>Fusobacteriaceae</taxon>
        <taxon>Fusobacterium</taxon>
    </lineage>
</organism>
<sequence>MYWCSIDKEYIQFLKTIDSRIPHAEYGKEYFKPFFAPLFERNGLVYVSQISSAKPRHNKLKEDLDFFKIYSDKTKKLISVVNINFMFPVPKNKITFVKYSEIDKYRKFENLIEKSNYIHLLKYELKKIDEKNIAAKAEKLYEIISYSSGYENIKKRCLNFLKLEKIVLEREEEKKKMV</sequence>
<dbReference type="RefSeq" id="WP_051611733.1">
    <property type="nucleotide sequence ID" value="NZ_JAAC01000068.1"/>
</dbReference>
<dbReference type="GO" id="GO:0003723">
    <property type="term" value="F:RNA binding"/>
    <property type="evidence" value="ECO:0007669"/>
    <property type="project" value="InterPro"/>
</dbReference>
<dbReference type="InterPro" id="IPR053735">
    <property type="entry name" value="Type_III_TA_endoRNase"/>
</dbReference>
<protein>
    <recommendedName>
        <fullName evidence="3">Type III toxin-antitoxin system ToxN/AbiQ family toxin</fullName>
    </recommendedName>
</protein>
<dbReference type="Gene3D" id="3.10.129.130">
    <property type="match status" value="1"/>
</dbReference>
<proteinExistence type="predicted"/>
<comment type="caution">
    <text evidence="1">The sequence shown here is derived from an EMBL/GenBank/DDBJ whole genome shotgun (WGS) entry which is preliminary data.</text>
</comment>
<accession>A0AB73BWN4</accession>
<dbReference type="EMBL" id="JAAC01000068">
    <property type="protein sequence ID" value="KDE63607.1"/>
    <property type="molecule type" value="Genomic_DNA"/>
</dbReference>
<evidence type="ECO:0008006" key="3">
    <source>
        <dbReference type="Google" id="ProtNLM"/>
    </source>
</evidence>
<evidence type="ECO:0000313" key="2">
    <source>
        <dbReference type="Proteomes" id="UP000027473"/>
    </source>
</evidence>
<gene>
    <name evidence="1" type="ORF">FUSO3_04935</name>
</gene>
<dbReference type="InterPro" id="IPR025911">
    <property type="entry name" value="ToxN/AbiQ_toxin"/>
</dbReference>